<evidence type="ECO:0000313" key="6">
    <source>
        <dbReference type="Proteomes" id="UP000298390"/>
    </source>
</evidence>
<comment type="similarity">
    <text evidence="4">Belongs to the class I-like SAM-binding methyltransferase superfamily.</text>
</comment>
<dbReference type="EMBL" id="SEKV01000064">
    <property type="protein sequence ID" value="TFY67067.1"/>
    <property type="molecule type" value="Genomic_DNA"/>
</dbReference>
<reference evidence="5 6" key="1">
    <citation type="submission" date="2019-01" db="EMBL/GenBank/DDBJ databases">
        <title>Genome sequencing of the rare red list fungi Fomitopsis rosea.</title>
        <authorList>
            <person name="Buettner E."/>
            <person name="Kellner H."/>
        </authorList>
    </citation>
    <scope>NUCLEOTIDE SEQUENCE [LARGE SCALE GENOMIC DNA]</scope>
    <source>
        <strain evidence="5 6">DSM 105464</strain>
    </source>
</reference>
<dbReference type="PANTHER" id="PTHR35897">
    <property type="entry name" value="METHYLTRANSFERASE AUSD"/>
    <property type="match status" value="1"/>
</dbReference>
<evidence type="ECO:0000256" key="3">
    <source>
        <dbReference type="ARBA" id="ARBA00022691"/>
    </source>
</evidence>
<gene>
    <name evidence="5" type="ORF">EVJ58_g1865</name>
</gene>
<organism evidence="5 6">
    <name type="scientific">Rhodofomes roseus</name>
    <dbReference type="NCBI Taxonomy" id="34475"/>
    <lineage>
        <taxon>Eukaryota</taxon>
        <taxon>Fungi</taxon>
        <taxon>Dikarya</taxon>
        <taxon>Basidiomycota</taxon>
        <taxon>Agaricomycotina</taxon>
        <taxon>Agaricomycetes</taxon>
        <taxon>Polyporales</taxon>
        <taxon>Rhodofomes</taxon>
    </lineage>
</organism>
<evidence type="ECO:0000313" key="5">
    <source>
        <dbReference type="EMBL" id="TFY67067.1"/>
    </source>
</evidence>
<comment type="pathway">
    <text evidence="1">Secondary metabolite biosynthesis.</text>
</comment>
<keyword evidence="2" id="KW-0808">Transferase</keyword>
<dbReference type="STRING" id="34475.A0A4Y9YZ81"/>
<dbReference type="PANTHER" id="PTHR35897:SF1">
    <property type="entry name" value="METHYLTRANSFERASE AUSD"/>
    <property type="match status" value="1"/>
</dbReference>
<keyword evidence="3" id="KW-0949">S-adenosyl-L-methionine</keyword>
<accession>A0A4Y9YZ81</accession>
<evidence type="ECO:0000256" key="2">
    <source>
        <dbReference type="ARBA" id="ARBA00022679"/>
    </source>
</evidence>
<dbReference type="InterPro" id="IPR029063">
    <property type="entry name" value="SAM-dependent_MTases_sf"/>
</dbReference>
<dbReference type="Proteomes" id="UP000298390">
    <property type="component" value="Unassembled WGS sequence"/>
</dbReference>
<evidence type="ECO:0000256" key="1">
    <source>
        <dbReference type="ARBA" id="ARBA00005179"/>
    </source>
</evidence>
<sequence length="204" mass="23552">MSQSTAAIHIISGRPALDESYYNPDEEELAFFKSQTGITDEKALKDHIVRIQTDAYQVYPYPCIRRFAFMKLKIFRLPAYSKLLRLGNEREGAIFLDIGCCFGNDVRKAISSGYPMRNCIASDLEPDFWKLGHRLFNTTPETFPVPFIAESWEELWDGEVFEKGTVQVEAELQEIERRDIKAAPGTKFYELKGRVVQRADVYYE</sequence>
<dbReference type="AlphaFoldDB" id="A0A4Y9YZ81"/>
<evidence type="ECO:0000256" key="4">
    <source>
        <dbReference type="ARBA" id="ARBA00038314"/>
    </source>
</evidence>
<dbReference type="InterPro" id="IPR051654">
    <property type="entry name" value="Meroterpenoid_MTases"/>
</dbReference>
<protein>
    <submittedName>
        <fullName evidence="5">Uncharacterized protein</fullName>
    </submittedName>
</protein>
<comment type="caution">
    <text evidence="5">The sequence shown here is derived from an EMBL/GenBank/DDBJ whole genome shotgun (WGS) entry which is preliminary data.</text>
</comment>
<dbReference type="SUPFAM" id="SSF53335">
    <property type="entry name" value="S-adenosyl-L-methionine-dependent methyltransferases"/>
    <property type="match status" value="1"/>
</dbReference>
<name>A0A4Y9YZ81_9APHY</name>
<proteinExistence type="inferred from homology"/>
<dbReference type="GO" id="GO:0016740">
    <property type="term" value="F:transferase activity"/>
    <property type="evidence" value="ECO:0007669"/>
    <property type="project" value="UniProtKB-KW"/>
</dbReference>